<evidence type="ECO:0000256" key="1">
    <source>
        <dbReference type="ARBA" id="ARBA00005703"/>
    </source>
</evidence>
<evidence type="ECO:0000259" key="2">
    <source>
        <dbReference type="Pfam" id="PF04127"/>
    </source>
</evidence>
<name>A0AAF3E971_9BILA</name>
<dbReference type="Gene3D" id="3.40.50.10300">
    <property type="entry name" value="CoaB-like"/>
    <property type="match status" value="1"/>
</dbReference>
<dbReference type="InterPro" id="IPR007085">
    <property type="entry name" value="DNA/pantothenate-metab_flavo_C"/>
</dbReference>
<keyword evidence="3" id="KW-1185">Reference proteome</keyword>
<dbReference type="PANTHER" id="PTHR12290">
    <property type="entry name" value="CORNICHON-RELATED"/>
    <property type="match status" value="1"/>
</dbReference>
<evidence type="ECO:0000313" key="3">
    <source>
        <dbReference type="Proteomes" id="UP000887575"/>
    </source>
</evidence>
<dbReference type="GO" id="GO:0003824">
    <property type="term" value="F:catalytic activity"/>
    <property type="evidence" value="ECO:0007669"/>
    <property type="project" value="UniProtKB-ARBA"/>
</dbReference>
<feature type="domain" description="DNA/pantothenate metabolism flavoprotein C-terminal" evidence="2">
    <location>
        <begin position="97"/>
        <end position="189"/>
    </location>
</feature>
<reference evidence="4" key="1">
    <citation type="submission" date="2024-02" db="UniProtKB">
        <authorList>
            <consortium name="WormBaseParasite"/>
        </authorList>
    </citation>
    <scope>IDENTIFICATION</scope>
</reference>
<dbReference type="AlphaFoldDB" id="A0AAF3E971"/>
<evidence type="ECO:0000313" key="4">
    <source>
        <dbReference type="WBParaSite" id="MBELARI_LOCUS10452"/>
    </source>
</evidence>
<dbReference type="SUPFAM" id="SSF102645">
    <property type="entry name" value="CoaB-like"/>
    <property type="match status" value="1"/>
</dbReference>
<dbReference type="Pfam" id="PF04127">
    <property type="entry name" value="DFP"/>
    <property type="match status" value="1"/>
</dbReference>
<organism evidence="3 4">
    <name type="scientific">Mesorhabditis belari</name>
    <dbReference type="NCBI Taxonomy" id="2138241"/>
    <lineage>
        <taxon>Eukaryota</taxon>
        <taxon>Metazoa</taxon>
        <taxon>Ecdysozoa</taxon>
        <taxon>Nematoda</taxon>
        <taxon>Chromadorea</taxon>
        <taxon>Rhabditida</taxon>
        <taxon>Rhabditina</taxon>
        <taxon>Rhabditomorpha</taxon>
        <taxon>Rhabditoidea</taxon>
        <taxon>Rhabditidae</taxon>
        <taxon>Mesorhabditinae</taxon>
        <taxon>Mesorhabditis</taxon>
    </lineage>
</organism>
<dbReference type="Proteomes" id="UP000887575">
    <property type="component" value="Unassembled WGS sequence"/>
</dbReference>
<sequence length="236" mass="26256">MGTRGASSAEHFLRAGYAVIFFHREESLKPFSRKFVNLFADIEVIDGKAICTAPGITEAVTEQHKYKDDLCMVPFVTIDDYLHLLEKLCALLANHGRLALLYLAAAVSDFYISQDKMPTHKIQSSDGDLNLSLSVVPKKLGSVISSLVPEAFTISFKLETDESILIKKARGALEKYGHELVIGNVLQMRKRKVVFVELAAAEPIELSDNEVNAGVEIETRIVEELVKKHSVFIENH</sequence>
<accession>A0AAF3E971</accession>
<comment type="similarity">
    <text evidence="1">Belongs to the PPC synthetase family.</text>
</comment>
<dbReference type="GO" id="GO:0015937">
    <property type="term" value="P:coenzyme A biosynthetic process"/>
    <property type="evidence" value="ECO:0007669"/>
    <property type="project" value="UniProtKB-ARBA"/>
</dbReference>
<protein>
    <recommendedName>
        <fullName evidence="2">DNA/pantothenate metabolism flavoprotein C-terminal domain-containing protein</fullName>
    </recommendedName>
</protein>
<proteinExistence type="inferred from homology"/>
<dbReference type="InterPro" id="IPR035929">
    <property type="entry name" value="CoaB-like_sf"/>
</dbReference>
<dbReference type="WBParaSite" id="MBELARI_LOCUS10452">
    <property type="protein sequence ID" value="MBELARI_LOCUS10452"/>
    <property type="gene ID" value="MBELARI_LOCUS10452"/>
</dbReference>